<reference evidence="1 2" key="1">
    <citation type="submission" date="2017-01" db="EMBL/GenBank/DDBJ databases">
        <authorList>
            <consortium name="Urmite Genomes"/>
        </authorList>
    </citation>
    <scope>NUCLEOTIDE SEQUENCE [LARGE SCALE GENOMIC DNA]</scope>
    <source>
        <strain evidence="1 2">AB308</strain>
    </source>
</reference>
<protein>
    <submittedName>
        <fullName evidence="1">Uncharacterized protein</fullName>
    </submittedName>
</protein>
<proteinExistence type="predicted"/>
<accession>A0A2U3NKL1</accession>
<evidence type="ECO:0000313" key="1">
    <source>
        <dbReference type="EMBL" id="SPM32068.1"/>
    </source>
</evidence>
<evidence type="ECO:0000313" key="2">
    <source>
        <dbReference type="Proteomes" id="UP000241595"/>
    </source>
</evidence>
<dbReference type="EMBL" id="FTRV01000017">
    <property type="protein sequence ID" value="SPM32068.1"/>
    <property type="molecule type" value="Genomic_DNA"/>
</dbReference>
<gene>
    <name evidence="1" type="ORF">MTAB308_5594</name>
</gene>
<organism evidence="1 2">
    <name type="scientific">Mycobacterium terramassiliense</name>
    <dbReference type="NCBI Taxonomy" id="1841859"/>
    <lineage>
        <taxon>Bacteria</taxon>
        <taxon>Bacillati</taxon>
        <taxon>Actinomycetota</taxon>
        <taxon>Actinomycetes</taxon>
        <taxon>Mycobacteriales</taxon>
        <taxon>Mycobacteriaceae</taxon>
        <taxon>Mycobacterium</taxon>
    </lineage>
</organism>
<dbReference type="Proteomes" id="UP000241595">
    <property type="component" value="Unassembled WGS sequence"/>
</dbReference>
<dbReference type="OrthoDB" id="4641308at2"/>
<keyword evidence="2" id="KW-1185">Reference proteome</keyword>
<name>A0A2U3NKL1_9MYCO</name>
<dbReference type="RefSeq" id="WP_077104135.1">
    <property type="nucleotide sequence ID" value="NZ_LT717701.1"/>
</dbReference>
<dbReference type="AlphaFoldDB" id="A0A2U3NKL1"/>
<sequence length="78" mass="8389">MTALALLSALGTALCLGYCLGRRAGSQPSTWKRRTSRIALGRLAITLLVLITARRIRALGIIEPLGLLRGGVARLRSY</sequence>